<evidence type="ECO:0000313" key="2">
    <source>
        <dbReference type="Proteomes" id="UP000288216"/>
    </source>
</evidence>
<organism evidence="1 2">
    <name type="scientific">Scyliorhinus torazame</name>
    <name type="common">Cloudy catshark</name>
    <name type="synonym">Catulus torazame</name>
    <dbReference type="NCBI Taxonomy" id="75743"/>
    <lineage>
        <taxon>Eukaryota</taxon>
        <taxon>Metazoa</taxon>
        <taxon>Chordata</taxon>
        <taxon>Craniata</taxon>
        <taxon>Vertebrata</taxon>
        <taxon>Chondrichthyes</taxon>
        <taxon>Elasmobranchii</taxon>
        <taxon>Galeomorphii</taxon>
        <taxon>Galeoidea</taxon>
        <taxon>Carcharhiniformes</taxon>
        <taxon>Scyliorhinidae</taxon>
        <taxon>Scyliorhinus</taxon>
    </lineage>
</organism>
<dbReference type="Proteomes" id="UP000288216">
    <property type="component" value="Unassembled WGS sequence"/>
</dbReference>
<protein>
    <submittedName>
        <fullName evidence="1">Uncharacterized protein</fullName>
    </submittedName>
</protein>
<dbReference type="STRING" id="75743.A0A401QLX3"/>
<evidence type="ECO:0000313" key="1">
    <source>
        <dbReference type="EMBL" id="GCB86379.1"/>
    </source>
</evidence>
<comment type="caution">
    <text evidence="1">The sequence shown here is derived from an EMBL/GenBank/DDBJ whole genome shotgun (WGS) entry which is preliminary data.</text>
</comment>
<dbReference type="Gene3D" id="3.40.50.300">
    <property type="entry name" value="P-loop containing nucleotide triphosphate hydrolases"/>
    <property type="match status" value="1"/>
</dbReference>
<reference evidence="1 2" key="1">
    <citation type="journal article" date="2018" name="Nat. Ecol. Evol.">
        <title>Shark genomes provide insights into elasmobranch evolution and the origin of vertebrates.</title>
        <authorList>
            <person name="Hara Y"/>
            <person name="Yamaguchi K"/>
            <person name="Onimaru K"/>
            <person name="Kadota M"/>
            <person name="Koyanagi M"/>
            <person name="Keeley SD"/>
            <person name="Tatsumi K"/>
            <person name="Tanaka K"/>
            <person name="Motone F"/>
            <person name="Kageyama Y"/>
            <person name="Nozu R"/>
            <person name="Adachi N"/>
            <person name="Nishimura O"/>
            <person name="Nakagawa R"/>
            <person name="Tanegashima C"/>
            <person name="Kiyatake I"/>
            <person name="Matsumoto R"/>
            <person name="Murakumo K"/>
            <person name="Nishida K"/>
            <person name="Terakita A"/>
            <person name="Kuratani S"/>
            <person name="Sato K"/>
            <person name="Hyodo S Kuraku.S."/>
        </authorList>
    </citation>
    <scope>NUCLEOTIDE SEQUENCE [LARGE SCALE GENOMIC DNA]</scope>
</reference>
<sequence length="56" mass="6553">MELDYHPELQGLTVRRPQLKLLQDVPFPAWVADNWETVKTFQARPDDLLIATYPKS</sequence>
<dbReference type="SUPFAM" id="SSF52540">
    <property type="entry name" value="P-loop containing nucleoside triphosphate hydrolases"/>
    <property type="match status" value="1"/>
</dbReference>
<dbReference type="OrthoDB" id="205623at2759"/>
<dbReference type="InterPro" id="IPR027417">
    <property type="entry name" value="P-loop_NTPase"/>
</dbReference>
<proteinExistence type="predicted"/>
<dbReference type="AlphaFoldDB" id="A0A401QLX3"/>
<dbReference type="EMBL" id="BFAA01281155">
    <property type="protein sequence ID" value="GCB86379.1"/>
    <property type="molecule type" value="Genomic_DNA"/>
</dbReference>
<accession>A0A401QLX3</accession>
<keyword evidence="2" id="KW-1185">Reference proteome</keyword>
<name>A0A401QLX3_SCYTO</name>
<feature type="non-terminal residue" evidence="1">
    <location>
        <position position="56"/>
    </location>
</feature>
<gene>
    <name evidence="1" type="ORF">scyTo_0027084</name>
</gene>